<dbReference type="SUPFAM" id="SSF53098">
    <property type="entry name" value="Ribonuclease H-like"/>
    <property type="match status" value="1"/>
</dbReference>
<organism evidence="5 6">
    <name type="scientific">Calocera cornea HHB12733</name>
    <dbReference type="NCBI Taxonomy" id="1353952"/>
    <lineage>
        <taxon>Eukaryota</taxon>
        <taxon>Fungi</taxon>
        <taxon>Dikarya</taxon>
        <taxon>Basidiomycota</taxon>
        <taxon>Agaricomycotina</taxon>
        <taxon>Dacrymycetes</taxon>
        <taxon>Dacrymycetales</taxon>
        <taxon>Dacrymycetaceae</taxon>
        <taxon>Calocera</taxon>
    </lineage>
</organism>
<dbReference type="InterPro" id="IPR045246">
    <property type="entry name" value="Piwi_ago-like"/>
</dbReference>
<dbReference type="SUPFAM" id="SSF101690">
    <property type="entry name" value="PAZ domain"/>
    <property type="match status" value="1"/>
</dbReference>
<dbReference type="InterPro" id="IPR003165">
    <property type="entry name" value="Piwi"/>
</dbReference>
<evidence type="ECO:0000259" key="4">
    <source>
        <dbReference type="PROSITE" id="PS50822"/>
    </source>
</evidence>
<dbReference type="SMART" id="SM00949">
    <property type="entry name" value="PAZ"/>
    <property type="match status" value="1"/>
</dbReference>
<dbReference type="SMART" id="SM01163">
    <property type="entry name" value="DUF1785"/>
    <property type="match status" value="1"/>
</dbReference>
<protein>
    <submittedName>
        <fullName evidence="5">Piwi-domain-containing protein</fullName>
    </submittedName>
</protein>
<dbReference type="InterPro" id="IPR036397">
    <property type="entry name" value="RNaseH_sf"/>
</dbReference>
<sequence length="972" mass="109376">MPAFRGNDPPRQGYSARPYTRCRPPPARELDGPTGAVALSEWSLNVPVGGEPHVRTVGVRRPEYGTMGRQIPVTTNTYPLTCPPMTIYHYDVVIDNGKKTMIDEDDDMLVDHDEQDREEDMLIDKDKKDKDKAEKTKTLPARFNMELLERMQSSIYKEIFAAAPGVYDGRKNYYTARAIPFPEGPEATKGKFVVPDEEGPVAPGGPPPKMYTIWLKQVAKISPQTLESFANGQMSHDEHVTTAITAMNVVIRMVPNLKYPFNVRSFFTDKEMKPIGAGLEVWRGYFQSVRWAVGRLVINVDISTGQMFARGPLLSLCTDMMQEAVGANRRIDANTLCFGRGFDERMRVLAHQQIAGVRVLNRLHKGPSRNAPKLIKRVLYESARNATFKQRGGEKTTVFEYMRDTYNYQLQYPDMCLVELASGAKLPIEICDVVPGQLWKRQTPPNQIRSILEFSTQKPSARLRAIQNSMSILEYGQSKYLAAFNMRVTEQPINVTGRVLNPPGLMYGNSATIQPKDGAWNMKGKRFFRAANVENNWWIWNLDQRAHLDNIVSGLVDAAQDTGIGKWNLEPLVKQENVHNRAEGMSIVEKLDELFKRCCHESQIHSKPHILVVVLPHGMNNELYQTVKYLGDIRWGIPTQCMQAAKAIKGNAQYFANIMLKANVKMGGVNVIPDRRSVPYLMDPANPTLVIGADSIHPSPGSDMRPTFTAVVSSVDTNVSKYYAQMRPQDSRQEIIGDLAKYTKIAIDCFTTYRSKVEALTNKPARLIYFRDGASEGQFEELLRKEVVAIREGCREHGIMPKLTVIVVGKRHHVRMFPGRPQDGDRSGNCPAGTVIDTEVVHPTDFDFFLQSHGGILGTSRPAHYTVLLDESNMKADEIQQLCFSLCHVYQRSTRSVSIPAPTYYADIVCSRFKNHFEPGILTSLQHGGHGTESITSGGSNRDKKITGDLLETWKQQFKMPRGSQGRAMYFM</sequence>
<dbReference type="CDD" id="cd04657">
    <property type="entry name" value="Piwi_ago-like"/>
    <property type="match status" value="1"/>
</dbReference>
<dbReference type="InterPro" id="IPR032474">
    <property type="entry name" value="Argonaute_N"/>
</dbReference>
<dbReference type="Pfam" id="PF16488">
    <property type="entry name" value="ArgoL2"/>
    <property type="match status" value="1"/>
</dbReference>
<dbReference type="Gene3D" id="3.30.420.10">
    <property type="entry name" value="Ribonuclease H-like superfamily/Ribonuclease H"/>
    <property type="match status" value="1"/>
</dbReference>
<dbReference type="EMBL" id="KV423990">
    <property type="protein sequence ID" value="KZT55686.1"/>
    <property type="molecule type" value="Genomic_DNA"/>
</dbReference>
<dbReference type="GO" id="GO:0003723">
    <property type="term" value="F:RNA binding"/>
    <property type="evidence" value="ECO:0007669"/>
    <property type="project" value="InterPro"/>
</dbReference>
<dbReference type="InterPro" id="IPR012337">
    <property type="entry name" value="RNaseH-like_sf"/>
</dbReference>
<dbReference type="InterPro" id="IPR032472">
    <property type="entry name" value="ArgoL2"/>
</dbReference>
<reference evidence="5 6" key="1">
    <citation type="journal article" date="2016" name="Mol. Biol. Evol.">
        <title>Comparative Genomics of Early-Diverging Mushroom-Forming Fungi Provides Insights into the Origins of Lignocellulose Decay Capabilities.</title>
        <authorList>
            <person name="Nagy L.G."/>
            <person name="Riley R."/>
            <person name="Tritt A."/>
            <person name="Adam C."/>
            <person name="Daum C."/>
            <person name="Floudas D."/>
            <person name="Sun H."/>
            <person name="Yadav J.S."/>
            <person name="Pangilinan J."/>
            <person name="Larsson K.H."/>
            <person name="Matsuura K."/>
            <person name="Barry K."/>
            <person name="Labutti K."/>
            <person name="Kuo R."/>
            <person name="Ohm R.A."/>
            <person name="Bhattacharya S.S."/>
            <person name="Shirouzu T."/>
            <person name="Yoshinaga Y."/>
            <person name="Martin F.M."/>
            <person name="Grigoriev I.V."/>
            <person name="Hibbett D.S."/>
        </authorList>
    </citation>
    <scope>NUCLEOTIDE SEQUENCE [LARGE SCALE GENOMIC DNA]</scope>
    <source>
        <strain evidence="5 6">HHB12733</strain>
    </source>
</reference>
<accession>A0A165EWT7</accession>
<feature type="region of interest" description="Disordered" evidence="2">
    <location>
        <begin position="1"/>
        <end position="32"/>
    </location>
</feature>
<dbReference type="SMART" id="SM00950">
    <property type="entry name" value="Piwi"/>
    <property type="match status" value="1"/>
</dbReference>
<dbReference type="CDD" id="cd02846">
    <property type="entry name" value="PAZ_argonaute_like"/>
    <property type="match status" value="1"/>
</dbReference>
<dbReference type="Gene3D" id="3.40.50.2300">
    <property type="match status" value="1"/>
</dbReference>
<feature type="domain" description="PAZ" evidence="3">
    <location>
        <begin position="320"/>
        <end position="435"/>
    </location>
</feature>
<dbReference type="STRING" id="1353952.A0A165EWT7"/>
<gene>
    <name evidence="5" type="ORF">CALCODRAFT_498291</name>
</gene>
<evidence type="ECO:0000256" key="2">
    <source>
        <dbReference type="SAM" id="MobiDB-lite"/>
    </source>
</evidence>
<dbReference type="InterPro" id="IPR003100">
    <property type="entry name" value="PAZ_dom"/>
</dbReference>
<dbReference type="Proteomes" id="UP000076842">
    <property type="component" value="Unassembled WGS sequence"/>
</dbReference>
<proteinExistence type="inferred from homology"/>
<dbReference type="FunCoup" id="A0A165EWT7">
    <property type="interactions" value="218"/>
</dbReference>
<evidence type="ECO:0000313" key="6">
    <source>
        <dbReference type="Proteomes" id="UP000076842"/>
    </source>
</evidence>
<dbReference type="Pfam" id="PF02170">
    <property type="entry name" value="PAZ"/>
    <property type="match status" value="1"/>
</dbReference>
<name>A0A165EWT7_9BASI</name>
<dbReference type="Pfam" id="PF16486">
    <property type="entry name" value="ArgoN"/>
    <property type="match status" value="1"/>
</dbReference>
<dbReference type="InterPro" id="IPR036085">
    <property type="entry name" value="PAZ_dom_sf"/>
</dbReference>
<dbReference type="PANTHER" id="PTHR22891">
    <property type="entry name" value="EUKARYOTIC TRANSLATION INITIATION FACTOR 2C"/>
    <property type="match status" value="1"/>
</dbReference>
<comment type="similarity">
    <text evidence="1">Belongs to the argonaute family.</text>
</comment>
<dbReference type="OrthoDB" id="10252740at2759"/>
<dbReference type="Pfam" id="PF02171">
    <property type="entry name" value="Piwi"/>
    <property type="match status" value="1"/>
</dbReference>
<dbReference type="PROSITE" id="PS50822">
    <property type="entry name" value="PIWI"/>
    <property type="match status" value="1"/>
</dbReference>
<feature type="domain" description="Piwi" evidence="4">
    <location>
        <begin position="610"/>
        <end position="918"/>
    </location>
</feature>
<dbReference type="InParanoid" id="A0A165EWT7"/>
<evidence type="ECO:0000313" key="5">
    <source>
        <dbReference type="EMBL" id="KZT55686.1"/>
    </source>
</evidence>
<evidence type="ECO:0000256" key="1">
    <source>
        <dbReference type="RuleBase" id="RU361178"/>
    </source>
</evidence>
<dbReference type="Pfam" id="PF08699">
    <property type="entry name" value="ArgoL1"/>
    <property type="match status" value="1"/>
</dbReference>
<dbReference type="Gene3D" id="2.170.260.10">
    <property type="entry name" value="paz domain"/>
    <property type="match status" value="1"/>
</dbReference>
<dbReference type="PROSITE" id="PS50821">
    <property type="entry name" value="PAZ"/>
    <property type="match status" value="1"/>
</dbReference>
<dbReference type="InterPro" id="IPR014811">
    <property type="entry name" value="ArgoL1"/>
</dbReference>
<evidence type="ECO:0000259" key="3">
    <source>
        <dbReference type="PROSITE" id="PS50821"/>
    </source>
</evidence>
<keyword evidence="6" id="KW-1185">Reference proteome</keyword>
<dbReference type="AlphaFoldDB" id="A0A165EWT7"/>
<feature type="region of interest" description="Disordered" evidence="2">
    <location>
        <begin position="113"/>
        <end position="133"/>
    </location>
</feature>